<evidence type="ECO:0000256" key="1">
    <source>
        <dbReference type="SAM" id="MobiDB-lite"/>
    </source>
</evidence>
<feature type="non-terminal residue" evidence="2">
    <location>
        <position position="1"/>
    </location>
</feature>
<sequence length="173" mass="18317">ALAVSQDSKTLFVACADAHEVIWVGLPEGNVVRRVSMPAEPTGLVLAPDASKLIVTCAAPKSTVVVLDPASGKVLDEIAAGHTAMSPAIGPEGKRLYVCNRFDNDVSVIDLDAGKEVARVAAVREPIAAALTPDGRALLADRYADRYANARNDRDRTVARRQQPAGSVHLARR</sequence>
<dbReference type="PANTHER" id="PTHR47197:SF3">
    <property type="entry name" value="DIHYDRO-HEME D1 DEHYDROGENASE"/>
    <property type="match status" value="1"/>
</dbReference>
<dbReference type="NCBIfam" id="TIGR02276">
    <property type="entry name" value="beta_rpt_yvtn"/>
    <property type="match status" value="1"/>
</dbReference>
<dbReference type="InterPro" id="IPR051200">
    <property type="entry name" value="Host-pathogen_enzymatic-act"/>
</dbReference>
<gene>
    <name evidence="2" type="ORF">LCGC14_3033060</name>
</gene>
<name>A0A0F8XF19_9ZZZZ</name>
<accession>A0A0F8XF19</accession>
<dbReference type="AlphaFoldDB" id="A0A0F8XF19"/>
<evidence type="ECO:0008006" key="3">
    <source>
        <dbReference type="Google" id="ProtNLM"/>
    </source>
</evidence>
<comment type="caution">
    <text evidence="2">The sequence shown here is derived from an EMBL/GenBank/DDBJ whole genome shotgun (WGS) entry which is preliminary data.</text>
</comment>
<dbReference type="Gene3D" id="2.130.10.10">
    <property type="entry name" value="YVTN repeat-like/Quinoprotein amine dehydrogenase"/>
    <property type="match status" value="1"/>
</dbReference>
<organism evidence="2">
    <name type="scientific">marine sediment metagenome</name>
    <dbReference type="NCBI Taxonomy" id="412755"/>
    <lineage>
        <taxon>unclassified sequences</taxon>
        <taxon>metagenomes</taxon>
        <taxon>ecological metagenomes</taxon>
    </lineage>
</organism>
<dbReference type="InterPro" id="IPR011045">
    <property type="entry name" value="N2O_reductase_N"/>
</dbReference>
<dbReference type="PANTHER" id="PTHR47197">
    <property type="entry name" value="PROTEIN NIRF"/>
    <property type="match status" value="1"/>
</dbReference>
<protein>
    <recommendedName>
        <fullName evidence="3">YncE family protein</fullName>
    </recommendedName>
</protein>
<dbReference type="InterPro" id="IPR015943">
    <property type="entry name" value="WD40/YVTN_repeat-like_dom_sf"/>
</dbReference>
<evidence type="ECO:0000313" key="2">
    <source>
        <dbReference type="EMBL" id="KKK59570.1"/>
    </source>
</evidence>
<dbReference type="InterPro" id="IPR011964">
    <property type="entry name" value="YVTN_b-propeller_repeat"/>
</dbReference>
<dbReference type="SUPFAM" id="SSF50974">
    <property type="entry name" value="Nitrous oxide reductase, N-terminal domain"/>
    <property type="match status" value="1"/>
</dbReference>
<proteinExistence type="predicted"/>
<reference evidence="2" key="1">
    <citation type="journal article" date="2015" name="Nature">
        <title>Complex archaea that bridge the gap between prokaryotes and eukaryotes.</title>
        <authorList>
            <person name="Spang A."/>
            <person name="Saw J.H."/>
            <person name="Jorgensen S.L."/>
            <person name="Zaremba-Niedzwiedzka K."/>
            <person name="Martijn J."/>
            <person name="Lind A.E."/>
            <person name="van Eijk R."/>
            <person name="Schleper C."/>
            <person name="Guy L."/>
            <person name="Ettema T.J."/>
        </authorList>
    </citation>
    <scope>NUCLEOTIDE SEQUENCE</scope>
</reference>
<dbReference type="EMBL" id="LAZR01063407">
    <property type="protein sequence ID" value="KKK59570.1"/>
    <property type="molecule type" value="Genomic_DNA"/>
</dbReference>
<feature type="region of interest" description="Disordered" evidence="1">
    <location>
        <begin position="154"/>
        <end position="173"/>
    </location>
</feature>